<proteinExistence type="predicted"/>
<evidence type="ECO:0000313" key="1">
    <source>
        <dbReference type="EMBL" id="EMD88869.1"/>
    </source>
</evidence>
<dbReference type="EMBL" id="KB445580">
    <property type="protein sequence ID" value="EMD88869.1"/>
    <property type="molecule type" value="Genomic_DNA"/>
</dbReference>
<keyword evidence="2" id="KW-1185">Reference proteome</keyword>
<evidence type="ECO:0000313" key="2">
    <source>
        <dbReference type="Proteomes" id="UP000016936"/>
    </source>
</evidence>
<sequence length="56" mass="6054">MVSARCGSGRDWHLVAPRLFTPTDRLHLKSPMAGNPRATARLAVNDAELIGPVACR</sequence>
<organism evidence="1 2">
    <name type="scientific">Cochliobolus heterostrophus (strain C5 / ATCC 48332 / race O)</name>
    <name type="common">Southern corn leaf blight fungus</name>
    <name type="synonym">Bipolaris maydis</name>
    <dbReference type="NCBI Taxonomy" id="701091"/>
    <lineage>
        <taxon>Eukaryota</taxon>
        <taxon>Fungi</taxon>
        <taxon>Dikarya</taxon>
        <taxon>Ascomycota</taxon>
        <taxon>Pezizomycotina</taxon>
        <taxon>Dothideomycetes</taxon>
        <taxon>Pleosporomycetidae</taxon>
        <taxon>Pleosporales</taxon>
        <taxon>Pleosporineae</taxon>
        <taxon>Pleosporaceae</taxon>
        <taxon>Bipolaris</taxon>
    </lineage>
</organism>
<protein>
    <submittedName>
        <fullName evidence="1">Uncharacterized protein</fullName>
    </submittedName>
</protein>
<dbReference type="HOGENOM" id="CLU_3013857_0_0_1"/>
<name>M2TQS7_COCH5</name>
<reference evidence="1 2" key="1">
    <citation type="journal article" date="2012" name="PLoS Pathog.">
        <title>Diverse lifestyles and strategies of plant pathogenesis encoded in the genomes of eighteen Dothideomycetes fungi.</title>
        <authorList>
            <person name="Ohm R.A."/>
            <person name="Feau N."/>
            <person name="Henrissat B."/>
            <person name="Schoch C.L."/>
            <person name="Horwitz B.A."/>
            <person name="Barry K.W."/>
            <person name="Condon B.J."/>
            <person name="Copeland A.C."/>
            <person name="Dhillon B."/>
            <person name="Glaser F."/>
            <person name="Hesse C.N."/>
            <person name="Kosti I."/>
            <person name="LaButti K."/>
            <person name="Lindquist E.A."/>
            <person name="Lucas S."/>
            <person name="Salamov A.A."/>
            <person name="Bradshaw R.E."/>
            <person name="Ciuffetti L."/>
            <person name="Hamelin R.C."/>
            <person name="Kema G.H.J."/>
            <person name="Lawrence C."/>
            <person name="Scott J.A."/>
            <person name="Spatafora J.W."/>
            <person name="Turgeon B.G."/>
            <person name="de Wit P.J.G.M."/>
            <person name="Zhong S."/>
            <person name="Goodwin S.B."/>
            <person name="Grigoriev I.V."/>
        </authorList>
    </citation>
    <scope>NUCLEOTIDE SEQUENCE [LARGE SCALE GENOMIC DNA]</scope>
    <source>
        <strain evidence="2">C5 / ATCC 48332 / race O</strain>
    </source>
</reference>
<dbReference type="Proteomes" id="UP000016936">
    <property type="component" value="Unassembled WGS sequence"/>
</dbReference>
<gene>
    <name evidence="1" type="ORF">COCHEDRAFT_1023063</name>
</gene>
<accession>M2TQS7</accession>
<dbReference type="AlphaFoldDB" id="M2TQS7"/>
<reference evidence="2" key="2">
    <citation type="journal article" date="2013" name="PLoS Genet.">
        <title>Comparative genome structure, secondary metabolite, and effector coding capacity across Cochliobolus pathogens.</title>
        <authorList>
            <person name="Condon B.J."/>
            <person name="Leng Y."/>
            <person name="Wu D."/>
            <person name="Bushley K.E."/>
            <person name="Ohm R.A."/>
            <person name="Otillar R."/>
            <person name="Martin J."/>
            <person name="Schackwitz W."/>
            <person name="Grimwood J."/>
            <person name="MohdZainudin N."/>
            <person name="Xue C."/>
            <person name="Wang R."/>
            <person name="Manning V.A."/>
            <person name="Dhillon B."/>
            <person name="Tu Z.J."/>
            <person name="Steffenson B.J."/>
            <person name="Salamov A."/>
            <person name="Sun H."/>
            <person name="Lowry S."/>
            <person name="LaButti K."/>
            <person name="Han J."/>
            <person name="Copeland A."/>
            <person name="Lindquist E."/>
            <person name="Barry K."/>
            <person name="Schmutz J."/>
            <person name="Baker S.E."/>
            <person name="Ciuffetti L.M."/>
            <person name="Grigoriev I.V."/>
            <person name="Zhong S."/>
            <person name="Turgeon B.G."/>
        </authorList>
    </citation>
    <scope>NUCLEOTIDE SEQUENCE [LARGE SCALE GENOMIC DNA]</scope>
    <source>
        <strain evidence="2">C5 / ATCC 48332 / race O</strain>
    </source>
</reference>